<dbReference type="AlphaFoldDB" id="A0AAC9P9L0"/>
<accession>A0AAC9P9L0</accession>
<name>A0AAC9P9L0_9PROT</name>
<protein>
    <submittedName>
        <fullName evidence="1">Uncharacterized protein</fullName>
    </submittedName>
</protein>
<gene>
    <name evidence="1" type="ORF">GbCGDNIH9_8704</name>
</gene>
<dbReference type="Proteomes" id="UP000182373">
    <property type="component" value="Chromosome"/>
</dbReference>
<sequence>MVERATDIGQNMSPFQGGIIGGRSLLAGAACSAATAGGNRTGVGLR</sequence>
<dbReference type="EMBL" id="CP018191">
    <property type="protein sequence ID" value="APH55701.1"/>
    <property type="molecule type" value="Genomic_DNA"/>
</dbReference>
<evidence type="ECO:0000313" key="1">
    <source>
        <dbReference type="EMBL" id="APH55701.1"/>
    </source>
</evidence>
<proteinExistence type="predicted"/>
<reference evidence="2" key="1">
    <citation type="submission" date="2016-11" db="EMBL/GenBank/DDBJ databases">
        <title>Comparative genomic and phenotypic analysis of Granulibacter bethesdensis clinical isolates from patients with chronic granulomatous disease.</title>
        <authorList>
            <person name="Zarember K.A."/>
            <person name="Porcella S.F."/>
            <person name="Chu J."/>
            <person name="Ding L."/>
            <person name="Dahlstrom E."/>
            <person name="Barbian K."/>
            <person name="Martens C."/>
            <person name="Sykora L."/>
            <person name="Kramer S."/>
            <person name="Pettinato A.M."/>
            <person name="Hong H."/>
            <person name="Wald G."/>
            <person name="Berg L.J."/>
            <person name="Rogge L.S."/>
            <person name="Greenberg D.E."/>
            <person name="Falcone E.L."/>
            <person name="Neves J.F."/>
            <person name="Simoes M.J."/>
            <person name="Casal M."/>
            <person name="Rodriguez-Lopez F.C."/>
            <person name="Zelazny A."/>
            <person name="Gallin J.I."/>
            <person name="Holland S.M."/>
        </authorList>
    </citation>
    <scope>NUCLEOTIDE SEQUENCE [LARGE SCALE GENOMIC DNA]</scope>
    <source>
        <strain evidence="2">NIH9.1</strain>
    </source>
</reference>
<evidence type="ECO:0000313" key="2">
    <source>
        <dbReference type="Proteomes" id="UP000182373"/>
    </source>
</evidence>
<organism evidence="1 2">
    <name type="scientific">Granulibacter bethesdensis</name>
    <dbReference type="NCBI Taxonomy" id="364410"/>
    <lineage>
        <taxon>Bacteria</taxon>
        <taxon>Pseudomonadati</taxon>
        <taxon>Pseudomonadota</taxon>
        <taxon>Alphaproteobacteria</taxon>
        <taxon>Acetobacterales</taxon>
        <taxon>Acetobacteraceae</taxon>
        <taxon>Granulibacter</taxon>
    </lineage>
</organism>